<feature type="compositionally biased region" description="Basic and acidic residues" evidence="3">
    <location>
        <begin position="521"/>
        <end position="531"/>
    </location>
</feature>
<dbReference type="GO" id="GO:0005634">
    <property type="term" value="C:nucleus"/>
    <property type="evidence" value="ECO:0007669"/>
    <property type="project" value="UniProtKB-SubCell"/>
</dbReference>
<protein>
    <submittedName>
        <fullName evidence="5">Predicted protein</fullName>
    </submittedName>
</protein>
<feature type="compositionally biased region" description="Pro residues" evidence="3">
    <location>
        <begin position="1"/>
        <end position="10"/>
    </location>
</feature>
<dbReference type="RefSeq" id="XP_001876567.1">
    <property type="nucleotide sequence ID" value="XM_001876532.1"/>
</dbReference>
<evidence type="ECO:0000313" key="5">
    <source>
        <dbReference type="EMBL" id="EDR12303.1"/>
    </source>
</evidence>
<feature type="region of interest" description="Disordered" evidence="3">
    <location>
        <begin position="1"/>
        <end position="21"/>
    </location>
</feature>
<feature type="compositionally biased region" description="Low complexity" evidence="3">
    <location>
        <begin position="433"/>
        <end position="451"/>
    </location>
</feature>
<feature type="compositionally biased region" description="Basic and acidic residues" evidence="3">
    <location>
        <begin position="453"/>
        <end position="470"/>
    </location>
</feature>
<sequence>MSRHPSPAPSNPAAQPLSALRQKQKPFAVGSAAGADDVIYQAKYKELKRKVKDIESDNDKLHIKVMNARVSIQRMKMERAWVSPSTFLSSFFFNLHHSILYERLSIVPPFPAVQERGAQSHLAQSLPPPRPVSATHHRHDSRDHPSMETDQPLKDYIRSSGDRVNTGTDGRLGPVTDLHAGPGMALSHMSAVHSPRRSSAGHDGSRHHLPQMGQLPPAQRYESSRAHSHSHSNSHASPPLHHPHASSSHSRTRSHSSSRSRSHQLPAQSYHGGSSHPTQYPESLIPAQQVLHSPASIERERSRRHDFNDLSASHDDPRHVHHQAPLAQMSPRSDIRSSSYIQPQHRVGHATFINSSRDDLQERHRDLERDREWERERERDRHDSGRGREIDTHSASRSRQLIDRTDYKVSSRSREEQAYYADGPLPTGYTHPSRSGSPGSDSASGSAVGAGEDPPRSDSRSQFYERDHSRSSSYRLRPVTNEDIDFVHEDGRSYSRDHRTGGGMGGGSGNFALAEQSRTLMDGRKRSRNDMDVVSDNDAEGPHGDSLYSTGRLQEDRGSVKRHHRERHHQHRSDDNHEDNRMTS</sequence>
<feature type="compositionally biased region" description="Basic and acidic residues" evidence="3">
    <location>
        <begin position="485"/>
        <end position="500"/>
    </location>
</feature>
<feature type="region of interest" description="Disordered" evidence="3">
    <location>
        <begin position="308"/>
        <end position="584"/>
    </location>
</feature>
<gene>
    <name evidence="5" type="ORF">LACBIDRAFT_311573</name>
</gene>
<dbReference type="KEGG" id="lbc:LACBIDRAFT_311573"/>
<dbReference type="Pfam" id="PF24245">
    <property type="entry name" value="INO80F"/>
    <property type="match status" value="1"/>
</dbReference>
<evidence type="ECO:0000256" key="1">
    <source>
        <dbReference type="ARBA" id="ARBA00004123"/>
    </source>
</evidence>
<keyword evidence="6" id="KW-1185">Reference proteome</keyword>
<dbReference type="AlphaFoldDB" id="B0CXQ7"/>
<evidence type="ECO:0000256" key="3">
    <source>
        <dbReference type="SAM" id="MobiDB-lite"/>
    </source>
</evidence>
<feature type="compositionally biased region" description="Basic residues" evidence="3">
    <location>
        <begin position="560"/>
        <end position="571"/>
    </location>
</feature>
<feature type="compositionally biased region" description="Low complexity" evidence="3">
    <location>
        <begin position="233"/>
        <end position="249"/>
    </location>
</feature>
<keyword evidence="2" id="KW-0539">Nucleus</keyword>
<feature type="domain" description="INO80 complex subunit F" evidence="4">
    <location>
        <begin position="40"/>
        <end position="80"/>
    </location>
</feature>
<dbReference type="HOGENOM" id="CLU_482322_0_0_1"/>
<reference evidence="5 6" key="1">
    <citation type="journal article" date="2008" name="Nature">
        <title>The genome of Laccaria bicolor provides insights into mycorrhizal symbiosis.</title>
        <authorList>
            <person name="Martin F."/>
            <person name="Aerts A."/>
            <person name="Ahren D."/>
            <person name="Brun A."/>
            <person name="Danchin E.G.J."/>
            <person name="Duchaussoy F."/>
            <person name="Gibon J."/>
            <person name="Kohler A."/>
            <person name="Lindquist E."/>
            <person name="Pereda V."/>
            <person name="Salamov A."/>
            <person name="Shapiro H.J."/>
            <person name="Wuyts J."/>
            <person name="Blaudez D."/>
            <person name="Buee M."/>
            <person name="Brokstein P."/>
            <person name="Canbaeck B."/>
            <person name="Cohen D."/>
            <person name="Courty P.E."/>
            <person name="Coutinho P.M."/>
            <person name="Delaruelle C."/>
            <person name="Detter J.C."/>
            <person name="Deveau A."/>
            <person name="DiFazio S."/>
            <person name="Duplessis S."/>
            <person name="Fraissinet-Tachet L."/>
            <person name="Lucic E."/>
            <person name="Frey-Klett P."/>
            <person name="Fourrey C."/>
            <person name="Feussner I."/>
            <person name="Gay G."/>
            <person name="Grimwood J."/>
            <person name="Hoegger P.J."/>
            <person name="Jain P."/>
            <person name="Kilaru S."/>
            <person name="Labbe J."/>
            <person name="Lin Y.C."/>
            <person name="Legue V."/>
            <person name="Le Tacon F."/>
            <person name="Marmeisse R."/>
            <person name="Melayah D."/>
            <person name="Montanini B."/>
            <person name="Muratet M."/>
            <person name="Nehls U."/>
            <person name="Niculita-Hirzel H."/>
            <person name="Oudot-Le Secq M.P."/>
            <person name="Peter M."/>
            <person name="Quesneville H."/>
            <person name="Rajashekar B."/>
            <person name="Reich M."/>
            <person name="Rouhier N."/>
            <person name="Schmutz J."/>
            <person name="Yin T."/>
            <person name="Chalot M."/>
            <person name="Henrissat B."/>
            <person name="Kuees U."/>
            <person name="Lucas S."/>
            <person name="Van de Peer Y."/>
            <person name="Podila G.K."/>
            <person name="Polle A."/>
            <person name="Pukkila P.J."/>
            <person name="Richardson P.M."/>
            <person name="Rouze P."/>
            <person name="Sanders I.R."/>
            <person name="Stajich J.E."/>
            <person name="Tunlid A."/>
            <person name="Tuskan G."/>
            <person name="Grigoriev I.V."/>
        </authorList>
    </citation>
    <scope>NUCLEOTIDE SEQUENCE [LARGE SCALE GENOMIC DNA]</scope>
    <source>
        <strain evidence="6">S238N-H82 / ATCC MYA-4686</strain>
    </source>
</reference>
<evidence type="ECO:0000256" key="2">
    <source>
        <dbReference type="ARBA" id="ARBA00023242"/>
    </source>
</evidence>
<feature type="compositionally biased region" description="Polar residues" evidence="3">
    <location>
        <begin position="265"/>
        <end position="281"/>
    </location>
</feature>
<feature type="compositionally biased region" description="Basic and acidic residues" evidence="3">
    <location>
        <begin position="308"/>
        <end position="318"/>
    </location>
</feature>
<feature type="compositionally biased region" description="Basic and acidic residues" evidence="3">
    <location>
        <begin position="356"/>
        <end position="417"/>
    </location>
</feature>
<dbReference type="InParanoid" id="B0CXQ7"/>
<dbReference type="EMBL" id="DS547094">
    <property type="protein sequence ID" value="EDR12303.1"/>
    <property type="molecule type" value="Genomic_DNA"/>
</dbReference>
<organism evidence="6">
    <name type="scientific">Laccaria bicolor (strain S238N-H82 / ATCC MYA-4686)</name>
    <name type="common">Bicoloured deceiver</name>
    <name type="synonym">Laccaria laccata var. bicolor</name>
    <dbReference type="NCBI Taxonomy" id="486041"/>
    <lineage>
        <taxon>Eukaryota</taxon>
        <taxon>Fungi</taxon>
        <taxon>Dikarya</taxon>
        <taxon>Basidiomycota</taxon>
        <taxon>Agaricomycotina</taxon>
        <taxon>Agaricomycetes</taxon>
        <taxon>Agaricomycetidae</taxon>
        <taxon>Agaricales</taxon>
        <taxon>Agaricineae</taxon>
        <taxon>Hydnangiaceae</taxon>
        <taxon>Laccaria</taxon>
    </lineage>
</organism>
<feature type="region of interest" description="Disordered" evidence="3">
    <location>
        <begin position="117"/>
        <end position="281"/>
    </location>
</feature>
<comment type="subcellular location">
    <subcellularLocation>
        <location evidence="1">Nucleus</location>
    </subcellularLocation>
</comment>
<feature type="compositionally biased region" description="Basic and acidic residues" evidence="3">
    <location>
        <begin position="140"/>
        <end position="161"/>
    </location>
</feature>
<dbReference type="GeneID" id="6072866"/>
<dbReference type="Proteomes" id="UP000001194">
    <property type="component" value="Unassembled WGS sequence"/>
</dbReference>
<proteinExistence type="predicted"/>
<evidence type="ECO:0000313" key="6">
    <source>
        <dbReference type="Proteomes" id="UP000001194"/>
    </source>
</evidence>
<dbReference type="InterPro" id="IPR056513">
    <property type="entry name" value="INO80F"/>
</dbReference>
<accession>B0CXQ7</accession>
<feature type="compositionally biased region" description="Basic and acidic residues" evidence="3">
    <location>
        <begin position="572"/>
        <end position="584"/>
    </location>
</feature>
<name>B0CXQ7_LACBS</name>
<dbReference type="STRING" id="486041.B0CXQ7"/>
<evidence type="ECO:0000259" key="4">
    <source>
        <dbReference type="Pfam" id="PF24245"/>
    </source>
</evidence>
<feature type="compositionally biased region" description="Basic residues" evidence="3">
    <location>
        <begin position="250"/>
        <end position="262"/>
    </location>
</feature>
<dbReference type="OrthoDB" id="10070927at2759"/>